<proteinExistence type="inferred from homology"/>
<dbReference type="SUPFAM" id="SSF55068">
    <property type="entry name" value="Peptide methionine sulfoxide reductase"/>
    <property type="match status" value="1"/>
</dbReference>
<comment type="function">
    <text evidence="4">Has an important function as a repair enzyme for proteins that have been inactivated by oxidation. Catalyzes the reversible oxidation-reduction of methionine sulfoxide in proteins to methionine.</text>
</comment>
<dbReference type="RefSeq" id="WP_042057848.1">
    <property type="nucleotide sequence ID" value="NZ_BAND01000038.1"/>
</dbReference>
<dbReference type="EC" id="1.8.4.11" evidence="4"/>
<organism evidence="6 7">
    <name type="scientific">Acidomonas methanolica NBRC 104435</name>
    <dbReference type="NCBI Taxonomy" id="1231351"/>
    <lineage>
        <taxon>Bacteria</taxon>
        <taxon>Pseudomonadati</taxon>
        <taxon>Pseudomonadota</taxon>
        <taxon>Alphaproteobacteria</taxon>
        <taxon>Acetobacterales</taxon>
        <taxon>Acetobacteraceae</taxon>
        <taxon>Acidomonas</taxon>
    </lineage>
</organism>
<dbReference type="InterPro" id="IPR002569">
    <property type="entry name" value="Met_Sox_Rdtase_MsrA_dom"/>
</dbReference>
<dbReference type="Gene3D" id="3.30.1060.10">
    <property type="entry name" value="Peptide methionine sulphoxide reductase MsrA"/>
    <property type="match status" value="1"/>
</dbReference>
<accession>A0A023D444</accession>
<dbReference type="InterPro" id="IPR036509">
    <property type="entry name" value="Met_Sox_Rdtase_MsrA_sf"/>
</dbReference>
<evidence type="ECO:0000313" key="7">
    <source>
        <dbReference type="Proteomes" id="UP000019760"/>
    </source>
</evidence>
<dbReference type="Pfam" id="PF01625">
    <property type="entry name" value="PMSR"/>
    <property type="match status" value="1"/>
</dbReference>
<reference evidence="6 7" key="2">
    <citation type="journal article" date="2014" name="FEMS Microbiol. Lett.">
        <title>Draft genomic DNA sequence of the facultatively methylotrophic bacterium Acidomonas methanolica type strain MB58.</title>
        <authorList>
            <person name="Higashiura N."/>
            <person name="Hadano H."/>
            <person name="Hirakawa H."/>
            <person name="Matsutani M."/>
            <person name="Takabe S."/>
            <person name="Matsushita K."/>
            <person name="Azuma Y."/>
        </authorList>
    </citation>
    <scope>NUCLEOTIDE SEQUENCE [LARGE SCALE GENOMIC DNA]</scope>
    <source>
        <strain evidence="6 7">MB58</strain>
    </source>
</reference>
<comment type="caution">
    <text evidence="6">The sequence shown here is derived from an EMBL/GenBank/DDBJ whole genome shotgun (WGS) entry which is preliminary data.</text>
</comment>
<dbReference type="OrthoDB" id="4174719at2"/>
<feature type="active site" evidence="4">
    <location>
        <position position="24"/>
    </location>
</feature>
<sequence>MSDATETPAAQEEALETALLGAGCFWCVEAVFDSLRGVASVTPGYAGGHVDNPTYEQVCANTTGHVEVVQIRFDPRVIGYADLLRVFYTTHDPTTLNRQGNDVGEQYRSVIFALTPEQAEIAHDVTAEITAEGIWSDPIMTSIEGPARFWPAEAKHHDYFARNPNTAYCAAVVAPKVAKARKLFRDRLKSP</sequence>
<protein>
    <recommendedName>
        <fullName evidence="4">Peptide methionine sulfoxide reductase MsrA</fullName>
        <shortName evidence="4">Protein-methionine-S-oxide reductase</shortName>
        <ecNumber evidence="4">1.8.4.11</ecNumber>
    </recommendedName>
    <alternativeName>
        <fullName evidence="4">Peptide-methionine (S)-S-oxide reductase</fullName>
        <shortName evidence="4">Peptide Met(O) reductase</shortName>
    </alternativeName>
</protein>
<evidence type="ECO:0000259" key="5">
    <source>
        <dbReference type="Pfam" id="PF01625"/>
    </source>
</evidence>
<dbReference type="HAMAP" id="MF_01401">
    <property type="entry name" value="MsrA"/>
    <property type="match status" value="1"/>
</dbReference>
<feature type="domain" description="Peptide methionine sulphoxide reductase MsrA" evidence="5">
    <location>
        <begin position="17"/>
        <end position="169"/>
    </location>
</feature>
<evidence type="ECO:0000256" key="1">
    <source>
        <dbReference type="ARBA" id="ARBA00023002"/>
    </source>
</evidence>
<dbReference type="PANTHER" id="PTHR43774">
    <property type="entry name" value="PEPTIDE METHIONINE SULFOXIDE REDUCTASE"/>
    <property type="match status" value="1"/>
</dbReference>
<dbReference type="EMBL" id="BAND01000038">
    <property type="protein sequence ID" value="GAJ28834.1"/>
    <property type="molecule type" value="Genomic_DNA"/>
</dbReference>
<dbReference type="GO" id="GO:0033744">
    <property type="term" value="F:L-methionine:thioredoxin-disulfide S-oxidoreductase activity"/>
    <property type="evidence" value="ECO:0007669"/>
    <property type="project" value="RHEA"/>
</dbReference>
<evidence type="ECO:0000256" key="4">
    <source>
        <dbReference type="HAMAP-Rule" id="MF_01401"/>
    </source>
</evidence>
<comment type="catalytic activity">
    <reaction evidence="3 4">
        <text>[thioredoxin]-disulfide + L-methionine + H2O = L-methionine (S)-S-oxide + [thioredoxin]-dithiol</text>
        <dbReference type="Rhea" id="RHEA:19993"/>
        <dbReference type="Rhea" id="RHEA-COMP:10698"/>
        <dbReference type="Rhea" id="RHEA-COMP:10700"/>
        <dbReference type="ChEBI" id="CHEBI:15377"/>
        <dbReference type="ChEBI" id="CHEBI:29950"/>
        <dbReference type="ChEBI" id="CHEBI:50058"/>
        <dbReference type="ChEBI" id="CHEBI:57844"/>
        <dbReference type="ChEBI" id="CHEBI:58772"/>
        <dbReference type="EC" id="1.8.4.11"/>
    </reaction>
</comment>
<keyword evidence="1 4" id="KW-0560">Oxidoreductase</keyword>
<dbReference type="Proteomes" id="UP000019760">
    <property type="component" value="Unassembled WGS sequence"/>
</dbReference>
<reference evidence="7" key="1">
    <citation type="journal article" date="2014" name="FEMS Microbiol. Lett.">
        <title>Draft Genomic DNA Sequence of the Facultatively Methylotrophic Bacterium Acidomonas methanolica type strain MB58.</title>
        <authorList>
            <person name="Higashiura N."/>
            <person name="Hadano H."/>
            <person name="Hirakawa H."/>
            <person name="Matsutani M."/>
            <person name="Takabe S."/>
            <person name="Matsushita K."/>
            <person name="Azuma Y."/>
        </authorList>
    </citation>
    <scope>NUCLEOTIDE SEQUENCE [LARGE SCALE GENOMIC DNA]</scope>
    <source>
        <strain evidence="7">MB58</strain>
    </source>
</reference>
<dbReference type="AlphaFoldDB" id="A0A023D444"/>
<evidence type="ECO:0000256" key="2">
    <source>
        <dbReference type="ARBA" id="ARBA00047806"/>
    </source>
</evidence>
<dbReference type="NCBIfam" id="TIGR00401">
    <property type="entry name" value="msrA"/>
    <property type="match status" value="1"/>
</dbReference>
<dbReference type="PANTHER" id="PTHR43774:SF1">
    <property type="entry name" value="PEPTIDE METHIONINE SULFOXIDE REDUCTASE MSRA 2"/>
    <property type="match status" value="1"/>
</dbReference>
<dbReference type="GO" id="GO:0008113">
    <property type="term" value="F:peptide-methionine (S)-S-oxide reductase activity"/>
    <property type="evidence" value="ECO:0007669"/>
    <property type="project" value="UniProtKB-UniRule"/>
</dbReference>
<comment type="catalytic activity">
    <reaction evidence="2 4">
        <text>L-methionyl-[protein] + [thioredoxin]-disulfide + H2O = L-methionyl-(S)-S-oxide-[protein] + [thioredoxin]-dithiol</text>
        <dbReference type="Rhea" id="RHEA:14217"/>
        <dbReference type="Rhea" id="RHEA-COMP:10698"/>
        <dbReference type="Rhea" id="RHEA-COMP:10700"/>
        <dbReference type="Rhea" id="RHEA-COMP:12313"/>
        <dbReference type="Rhea" id="RHEA-COMP:12315"/>
        <dbReference type="ChEBI" id="CHEBI:15377"/>
        <dbReference type="ChEBI" id="CHEBI:16044"/>
        <dbReference type="ChEBI" id="CHEBI:29950"/>
        <dbReference type="ChEBI" id="CHEBI:44120"/>
        <dbReference type="ChEBI" id="CHEBI:50058"/>
        <dbReference type="EC" id="1.8.4.11"/>
    </reaction>
</comment>
<evidence type="ECO:0000256" key="3">
    <source>
        <dbReference type="ARBA" id="ARBA00048782"/>
    </source>
</evidence>
<evidence type="ECO:0000313" key="6">
    <source>
        <dbReference type="EMBL" id="GAJ28834.1"/>
    </source>
</evidence>
<gene>
    <name evidence="4" type="primary">msrA</name>
    <name evidence="6" type="ORF">Amme_038_083</name>
</gene>
<comment type="similarity">
    <text evidence="4">Belongs to the MsrA Met sulfoxide reductase family.</text>
</comment>
<name>A0A023D444_ACIMT</name>
<keyword evidence="7" id="KW-1185">Reference proteome</keyword>